<evidence type="ECO:0000256" key="3">
    <source>
        <dbReference type="ARBA" id="ARBA00022630"/>
    </source>
</evidence>
<keyword evidence="10" id="KW-1185">Reference proteome</keyword>
<dbReference type="PANTHER" id="PTHR43872">
    <property type="entry name" value="MONOOXYGENASE, PUTATIVE (AFU_ORTHOLOGUE AFUA_8G02570)-RELATED"/>
    <property type="match status" value="1"/>
</dbReference>
<proteinExistence type="inferred from homology"/>
<keyword evidence="6" id="KW-0560">Oxidoreductase</keyword>
<sequence length="529" mass="57676">MPLQDHYDVLVVGAGLSGIDAGYRIQTMCPGADYAILEARESLGGTWDLFRYPGIRSDSDMFTLGLPFEPWTGEKSIADGADILAYLKDTAAKYGIDRRIVYSTRVTAADWSSADARWTLTVDTPDGTRQVSADFVYLCSGYYNYEDPYRPDIPGLDDFAGQVVHPQFWPADGLDVAGRNVTVIGSGATAMTLVPALARQGAHVTMLQRSPTYVISLPAHDAIADAARKVLPAKQAYHAIRMKNAVTSLGFYEFCRRAPGAATKVLRAGVARQLKDGSVGMAAFTPRYRPWDQRLCVVPDADLFRAIEAHDVDIVTDTIEQVDATGIRTSSGHDIPSDIIITATGLNLLMAGGATIRIDGEECDPGERYIYRGLMLEGVPNAAICIGYTNASWTLRADLSAKYFCTFVNHVRQHGYLYGYPTVEEAMPPTPALDLAAGYVQRSLAALPKQGDRKPWFLKQNYFVDRRDAKKADVTADMTFVRPGEVRLPQSDLHTATPSSPVTAPSASDGEIAPSLDQETVTRDTERVG</sequence>
<dbReference type="FunFam" id="3.50.50.60:FF:000228">
    <property type="entry name" value="FAD-containing monooxygenase EthA"/>
    <property type="match status" value="1"/>
</dbReference>
<dbReference type="RefSeq" id="WP_183321711.1">
    <property type="nucleotide sequence ID" value="NZ_JACHVQ010000002.1"/>
</dbReference>
<dbReference type="AlphaFoldDB" id="A0A839NCP6"/>
<protein>
    <submittedName>
        <fullName evidence="9">Cation diffusion facilitator CzcD-associated flavoprotein CzcO</fullName>
    </submittedName>
</protein>
<evidence type="ECO:0000256" key="1">
    <source>
        <dbReference type="ARBA" id="ARBA00001974"/>
    </source>
</evidence>
<dbReference type="Proteomes" id="UP000559182">
    <property type="component" value="Unassembled WGS sequence"/>
</dbReference>
<feature type="compositionally biased region" description="Basic and acidic residues" evidence="8">
    <location>
        <begin position="520"/>
        <end position="529"/>
    </location>
</feature>
<evidence type="ECO:0000313" key="10">
    <source>
        <dbReference type="Proteomes" id="UP000559182"/>
    </source>
</evidence>
<dbReference type="Pfam" id="PF00743">
    <property type="entry name" value="FMO-like"/>
    <property type="match status" value="1"/>
</dbReference>
<dbReference type="PRINTS" id="PR00411">
    <property type="entry name" value="PNDRDTASEI"/>
</dbReference>
<dbReference type="InterPro" id="IPR020946">
    <property type="entry name" value="Flavin_mOase-like"/>
</dbReference>
<dbReference type="GO" id="GO:0004499">
    <property type="term" value="F:N,N-dimethylaniline monooxygenase activity"/>
    <property type="evidence" value="ECO:0007669"/>
    <property type="project" value="InterPro"/>
</dbReference>
<dbReference type="InterPro" id="IPR051820">
    <property type="entry name" value="FAD-binding_MO"/>
</dbReference>
<dbReference type="GO" id="GO:0050661">
    <property type="term" value="F:NADP binding"/>
    <property type="evidence" value="ECO:0007669"/>
    <property type="project" value="InterPro"/>
</dbReference>
<accession>A0A839NCP6</accession>
<evidence type="ECO:0000256" key="8">
    <source>
        <dbReference type="SAM" id="MobiDB-lite"/>
    </source>
</evidence>
<evidence type="ECO:0000256" key="6">
    <source>
        <dbReference type="ARBA" id="ARBA00023002"/>
    </source>
</evidence>
<comment type="caution">
    <text evidence="9">The sequence shown here is derived from an EMBL/GenBank/DDBJ whole genome shotgun (WGS) entry which is preliminary data.</text>
</comment>
<comment type="cofactor">
    <cofactor evidence="1">
        <name>FAD</name>
        <dbReference type="ChEBI" id="CHEBI:57692"/>
    </cofactor>
</comment>
<dbReference type="InterPro" id="IPR036188">
    <property type="entry name" value="FAD/NAD-bd_sf"/>
</dbReference>
<dbReference type="Pfam" id="PF13450">
    <property type="entry name" value="NAD_binding_8"/>
    <property type="match status" value="1"/>
</dbReference>
<evidence type="ECO:0000256" key="5">
    <source>
        <dbReference type="ARBA" id="ARBA00022857"/>
    </source>
</evidence>
<organism evidence="9 10">
    <name type="scientific">Flexivirga oryzae</name>
    <dbReference type="NCBI Taxonomy" id="1794944"/>
    <lineage>
        <taxon>Bacteria</taxon>
        <taxon>Bacillati</taxon>
        <taxon>Actinomycetota</taxon>
        <taxon>Actinomycetes</taxon>
        <taxon>Micrococcales</taxon>
        <taxon>Dermacoccaceae</taxon>
        <taxon>Flexivirga</taxon>
    </lineage>
</organism>
<evidence type="ECO:0000256" key="7">
    <source>
        <dbReference type="ARBA" id="ARBA00023033"/>
    </source>
</evidence>
<evidence type="ECO:0000256" key="2">
    <source>
        <dbReference type="ARBA" id="ARBA00010139"/>
    </source>
</evidence>
<reference evidence="9 10" key="1">
    <citation type="submission" date="2020-08" db="EMBL/GenBank/DDBJ databases">
        <title>Sequencing the genomes of 1000 actinobacteria strains.</title>
        <authorList>
            <person name="Klenk H.-P."/>
        </authorList>
    </citation>
    <scope>NUCLEOTIDE SEQUENCE [LARGE SCALE GENOMIC DNA]</scope>
    <source>
        <strain evidence="9 10">DSM 105369</strain>
    </source>
</reference>
<keyword evidence="5" id="KW-0521">NADP</keyword>
<dbReference type="Gene3D" id="3.50.50.60">
    <property type="entry name" value="FAD/NAD(P)-binding domain"/>
    <property type="match status" value="1"/>
</dbReference>
<evidence type="ECO:0000313" key="9">
    <source>
        <dbReference type="EMBL" id="MBB2893406.1"/>
    </source>
</evidence>
<feature type="compositionally biased region" description="Low complexity" evidence="8">
    <location>
        <begin position="495"/>
        <end position="508"/>
    </location>
</feature>
<keyword evidence="4" id="KW-0274">FAD</keyword>
<keyword evidence="7" id="KW-0503">Monooxygenase</keyword>
<dbReference type="SUPFAM" id="SSF51905">
    <property type="entry name" value="FAD/NAD(P)-binding domain"/>
    <property type="match status" value="2"/>
</dbReference>
<name>A0A839NCP6_9MICO</name>
<evidence type="ECO:0000256" key="4">
    <source>
        <dbReference type="ARBA" id="ARBA00022827"/>
    </source>
</evidence>
<gene>
    <name evidence="9" type="ORF">FHU39_003424</name>
</gene>
<dbReference type="EMBL" id="JACHVQ010000002">
    <property type="protein sequence ID" value="MBB2893406.1"/>
    <property type="molecule type" value="Genomic_DNA"/>
</dbReference>
<keyword evidence="3" id="KW-0285">Flavoprotein</keyword>
<dbReference type="PANTHER" id="PTHR43872:SF1">
    <property type="entry name" value="MONOOXYGENASE, PUTATIVE (AFU_ORTHOLOGUE AFUA_8G02570)-RELATED"/>
    <property type="match status" value="1"/>
</dbReference>
<feature type="region of interest" description="Disordered" evidence="8">
    <location>
        <begin position="487"/>
        <end position="529"/>
    </location>
</feature>
<comment type="similarity">
    <text evidence="2">Belongs to the FAD-binding monooxygenase family.</text>
</comment>
<dbReference type="GO" id="GO:0050660">
    <property type="term" value="F:flavin adenine dinucleotide binding"/>
    <property type="evidence" value="ECO:0007669"/>
    <property type="project" value="InterPro"/>
</dbReference>